<feature type="compositionally biased region" description="Polar residues" evidence="2">
    <location>
        <begin position="77"/>
        <end position="90"/>
    </location>
</feature>
<name>A0A8S1J705_9CHLO</name>
<feature type="coiled-coil region" evidence="1">
    <location>
        <begin position="258"/>
        <end position="295"/>
    </location>
</feature>
<dbReference type="Proteomes" id="UP000708148">
    <property type="component" value="Unassembled WGS sequence"/>
</dbReference>
<evidence type="ECO:0000256" key="1">
    <source>
        <dbReference type="SAM" id="Coils"/>
    </source>
</evidence>
<dbReference type="EMBL" id="CAJHUC010000990">
    <property type="protein sequence ID" value="CAD7699311.1"/>
    <property type="molecule type" value="Genomic_DNA"/>
</dbReference>
<feature type="compositionally biased region" description="Basic and acidic residues" evidence="2">
    <location>
        <begin position="49"/>
        <end position="75"/>
    </location>
</feature>
<feature type="non-terminal residue" evidence="3">
    <location>
        <position position="436"/>
    </location>
</feature>
<feature type="region of interest" description="Disordered" evidence="2">
    <location>
        <begin position="405"/>
        <end position="436"/>
    </location>
</feature>
<feature type="region of interest" description="Disordered" evidence="2">
    <location>
        <begin position="39"/>
        <end position="90"/>
    </location>
</feature>
<accession>A0A8S1J705</accession>
<comment type="caution">
    <text evidence="3">The sequence shown here is derived from an EMBL/GenBank/DDBJ whole genome shotgun (WGS) entry which is preliminary data.</text>
</comment>
<sequence length="436" mass="49131">MSQCQALEAAVQGEEDDKAALLEYVQEMEDDRQRYRSLLAGNLEEPGASEDKVAGGRNGERGEVKAGNDAGRCHGQESFSGANGPSPRMQSMQASMNAMRRKLTAANESLQRMTEDKDRAQEEARLAREDRAALEQTCDERQQLLVRVQRELVESDKRLKLAERGAEAARKAEQEIERFRQREATLLKLDEDLRADGVHLKQMLQLKESRLQEVESSLEHLISCVRNGVRSLTNRHAADDDVSVLAMLSNSEPMPHAADRISKELHAANETRHQLEDMRSQRDVVAGRLEDLAREHQALQSSHADSIAAREKLSSRVDDLLSELEDFRVIRCEQEDLMVELEGLRALIQQTQSEFHACQAERDRLVHEAATQAGQLRSEQEERGHAVAARDCLAEKVAALERRLQEEGDERQRAAAGRDRERARAKELQGKVEGLQ</sequence>
<dbReference type="AlphaFoldDB" id="A0A8S1J705"/>
<evidence type="ECO:0000256" key="2">
    <source>
        <dbReference type="SAM" id="MobiDB-lite"/>
    </source>
</evidence>
<evidence type="ECO:0000313" key="4">
    <source>
        <dbReference type="Proteomes" id="UP000708148"/>
    </source>
</evidence>
<feature type="compositionally biased region" description="Basic and acidic residues" evidence="2">
    <location>
        <begin position="405"/>
        <end position="430"/>
    </location>
</feature>
<gene>
    <name evidence="3" type="ORF">OSTQU699_LOCUS4669</name>
</gene>
<organism evidence="3 4">
    <name type="scientific">Ostreobium quekettii</name>
    <dbReference type="NCBI Taxonomy" id="121088"/>
    <lineage>
        <taxon>Eukaryota</taxon>
        <taxon>Viridiplantae</taxon>
        <taxon>Chlorophyta</taxon>
        <taxon>core chlorophytes</taxon>
        <taxon>Ulvophyceae</taxon>
        <taxon>TCBD clade</taxon>
        <taxon>Bryopsidales</taxon>
        <taxon>Ostreobineae</taxon>
        <taxon>Ostreobiaceae</taxon>
        <taxon>Ostreobium</taxon>
    </lineage>
</organism>
<evidence type="ECO:0000313" key="3">
    <source>
        <dbReference type="EMBL" id="CAD7699311.1"/>
    </source>
</evidence>
<keyword evidence="4" id="KW-1185">Reference proteome</keyword>
<reference evidence="3" key="1">
    <citation type="submission" date="2020-12" db="EMBL/GenBank/DDBJ databases">
        <authorList>
            <person name="Iha C."/>
        </authorList>
    </citation>
    <scope>NUCLEOTIDE SEQUENCE</scope>
</reference>
<keyword evidence="1" id="KW-0175">Coiled coil</keyword>
<protein>
    <submittedName>
        <fullName evidence="3">Uncharacterized protein</fullName>
    </submittedName>
</protein>
<proteinExistence type="predicted"/>